<evidence type="ECO:0000313" key="1">
    <source>
        <dbReference type="EMBL" id="GHA78215.1"/>
    </source>
</evidence>
<dbReference type="AlphaFoldDB" id="A0A8J3CIU3"/>
<protein>
    <submittedName>
        <fullName evidence="1">Uncharacterized protein</fullName>
    </submittedName>
</protein>
<reference evidence="1" key="2">
    <citation type="submission" date="2020-09" db="EMBL/GenBank/DDBJ databases">
        <authorList>
            <person name="Sun Q."/>
            <person name="Kim S."/>
        </authorList>
    </citation>
    <scope>NUCLEOTIDE SEQUENCE</scope>
    <source>
        <strain evidence="1">KCTC 32501</strain>
    </source>
</reference>
<sequence>MNKRASKTKSSKIKGAVGAPLKITDQEIQDALMLYREEILSPNARFVQANKIGNAVSFTMPTFERAALRCGLTRQYLYERCCAKHEDGSPKNAELSDSYKVLKTAISMVWLEAGLCKALNPAMAMFALYANKMYEEGNGMQVPAQIEQSHLKAQQEELDSAYEEILADLRVEKEAMRQRRLAMYDQSGVIDA</sequence>
<reference evidence="1" key="1">
    <citation type="journal article" date="2014" name="Int. J. Syst. Evol. Microbiol.">
        <title>Complete genome sequence of Corynebacterium casei LMG S-19264T (=DSM 44701T), isolated from a smear-ripened cheese.</title>
        <authorList>
            <consortium name="US DOE Joint Genome Institute (JGI-PGF)"/>
            <person name="Walter F."/>
            <person name="Albersmeier A."/>
            <person name="Kalinowski J."/>
            <person name="Ruckert C."/>
        </authorList>
    </citation>
    <scope>NUCLEOTIDE SEQUENCE</scope>
    <source>
        <strain evidence="1">KCTC 32501</strain>
    </source>
</reference>
<gene>
    <name evidence="1" type="ORF">GCM10009007_19000</name>
</gene>
<comment type="caution">
    <text evidence="1">The sequence shown here is derived from an EMBL/GenBank/DDBJ whole genome shotgun (WGS) entry which is preliminary data.</text>
</comment>
<evidence type="ECO:0000313" key="2">
    <source>
        <dbReference type="Proteomes" id="UP000614287"/>
    </source>
</evidence>
<keyword evidence="2" id="KW-1185">Reference proteome</keyword>
<dbReference type="EMBL" id="BMZG01000011">
    <property type="protein sequence ID" value="GHA78215.1"/>
    <property type="molecule type" value="Genomic_DNA"/>
</dbReference>
<accession>A0A8J3CIU3</accession>
<proteinExistence type="predicted"/>
<name>A0A8J3CIU3_9BURK</name>
<organism evidence="1 2">
    <name type="scientific">Formosimonas limnophila</name>
    <dbReference type="NCBI Taxonomy" id="1384487"/>
    <lineage>
        <taxon>Bacteria</taxon>
        <taxon>Pseudomonadati</taxon>
        <taxon>Pseudomonadota</taxon>
        <taxon>Betaproteobacteria</taxon>
        <taxon>Burkholderiales</taxon>
        <taxon>Burkholderiaceae</taxon>
        <taxon>Formosimonas</taxon>
    </lineage>
</organism>
<dbReference type="Proteomes" id="UP000614287">
    <property type="component" value="Unassembled WGS sequence"/>
</dbReference>
<dbReference type="RefSeq" id="WP_189493730.1">
    <property type="nucleotide sequence ID" value="NZ_BMZG01000011.1"/>
</dbReference>